<reference evidence="1" key="2">
    <citation type="submission" date="2020-09" db="EMBL/GenBank/DDBJ databases">
        <authorList>
            <person name="Sun Q."/>
            <person name="Zhou Y."/>
        </authorList>
    </citation>
    <scope>NUCLEOTIDE SEQUENCE</scope>
    <source>
        <strain evidence="1">CGMCC 4.5737</strain>
    </source>
</reference>
<proteinExistence type="predicted"/>
<sequence>MLYVAVQDAELKGGDGVVRRRAEAVERGGLTFNTDGYGDEVFLTTGPNAQLYLAIKREELPVWIQTLTEAQHALDKVAAERGTETDSAS</sequence>
<dbReference type="RefSeq" id="WP_189058451.1">
    <property type="nucleotide sequence ID" value="NZ_BMMK01000014.1"/>
</dbReference>
<reference evidence="1" key="1">
    <citation type="journal article" date="2014" name="Int. J. Syst. Evol. Microbiol.">
        <title>Complete genome sequence of Corynebacterium casei LMG S-19264T (=DSM 44701T), isolated from a smear-ripened cheese.</title>
        <authorList>
            <consortium name="US DOE Joint Genome Institute (JGI-PGF)"/>
            <person name="Walter F."/>
            <person name="Albersmeier A."/>
            <person name="Kalinowski J."/>
            <person name="Ruckert C."/>
        </authorList>
    </citation>
    <scope>NUCLEOTIDE SEQUENCE</scope>
    <source>
        <strain evidence="1">CGMCC 4.5737</strain>
    </source>
</reference>
<organism evidence="1 2">
    <name type="scientific">Longimycelium tulufanense</name>
    <dbReference type="NCBI Taxonomy" id="907463"/>
    <lineage>
        <taxon>Bacteria</taxon>
        <taxon>Bacillati</taxon>
        <taxon>Actinomycetota</taxon>
        <taxon>Actinomycetes</taxon>
        <taxon>Pseudonocardiales</taxon>
        <taxon>Pseudonocardiaceae</taxon>
        <taxon>Longimycelium</taxon>
    </lineage>
</organism>
<accession>A0A8J3FUW5</accession>
<protein>
    <submittedName>
        <fullName evidence="1">Uncharacterized protein</fullName>
    </submittedName>
</protein>
<dbReference type="AlphaFoldDB" id="A0A8J3FUW5"/>
<gene>
    <name evidence="1" type="ORF">GCM10012275_32070</name>
</gene>
<dbReference type="Proteomes" id="UP000637578">
    <property type="component" value="Unassembled WGS sequence"/>
</dbReference>
<name>A0A8J3FUW5_9PSEU</name>
<comment type="caution">
    <text evidence="1">The sequence shown here is derived from an EMBL/GenBank/DDBJ whole genome shotgun (WGS) entry which is preliminary data.</text>
</comment>
<evidence type="ECO:0000313" key="1">
    <source>
        <dbReference type="EMBL" id="GGM58451.1"/>
    </source>
</evidence>
<keyword evidence="2" id="KW-1185">Reference proteome</keyword>
<dbReference type="EMBL" id="BMMK01000014">
    <property type="protein sequence ID" value="GGM58451.1"/>
    <property type="molecule type" value="Genomic_DNA"/>
</dbReference>
<evidence type="ECO:0000313" key="2">
    <source>
        <dbReference type="Proteomes" id="UP000637578"/>
    </source>
</evidence>